<keyword evidence="7" id="KW-1185">Reference proteome</keyword>
<dbReference type="InterPro" id="IPR001647">
    <property type="entry name" value="HTH_TetR"/>
</dbReference>
<dbReference type="SUPFAM" id="SSF46689">
    <property type="entry name" value="Homeodomain-like"/>
    <property type="match status" value="1"/>
</dbReference>
<dbReference type="PROSITE" id="PS50977">
    <property type="entry name" value="HTH_TETR_2"/>
    <property type="match status" value="1"/>
</dbReference>
<dbReference type="Pfam" id="PF00440">
    <property type="entry name" value="TetR_N"/>
    <property type="match status" value="1"/>
</dbReference>
<dbReference type="PANTHER" id="PTHR30055">
    <property type="entry name" value="HTH-TYPE TRANSCRIPTIONAL REGULATOR RUTR"/>
    <property type="match status" value="1"/>
</dbReference>
<dbReference type="SUPFAM" id="SSF48498">
    <property type="entry name" value="Tetracyclin repressor-like, C-terminal domain"/>
    <property type="match status" value="1"/>
</dbReference>
<feature type="DNA-binding region" description="H-T-H motif" evidence="4">
    <location>
        <begin position="35"/>
        <end position="54"/>
    </location>
</feature>
<dbReference type="GO" id="GO:0003700">
    <property type="term" value="F:DNA-binding transcription factor activity"/>
    <property type="evidence" value="ECO:0007669"/>
    <property type="project" value="TreeGrafter"/>
</dbReference>
<dbReference type="Proteomes" id="UP000242818">
    <property type="component" value="Unassembled WGS sequence"/>
</dbReference>
<evidence type="ECO:0000313" key="6">
    <source>
        <dbReference type="EMBL" id="SCC16241.1"/>
    </source>
</evidence>
<dbReference type="PRINTS" id="PR00455">
    <property type="entry name" value="HTHTETR"/>
</dbReference>
<keyword evidence="3" id="KW-0804">Transcription</keyword>
<dbReference type="AlphaFoldDB" id="A0A1C4CAU9"/>
<dbReference type="InterPro" id="IPR025996">
    <property type="entry name" value="MT1864/Rv1816-like_C"/>
</dbReference>
<keyword evidence="2 4" id="KW-0238">DNA-binding</keyword>
<dbReference type="EMBL" id="FMAR01000004">
    <property type="protein sequence ID" value="SCC16241.1"/>
    <property type="molecule type" value="Genomic_DNA"/>
</dbReference>
<evidence type="ECO:0000256" key="1">
    <source>
        <dbReference type="ARBA" id="ARBA00023015"/>
    </source>
</evidence>
<dbReference type="STRING" id="1335309.GA0116948_10439"/>
<keyword evidence="1" id="KW-0805">Transcription regulation</keyword>
<name>A0A1C4CAU9_9BACT</name>
<evidence type="ECO:0000256" key="3">
    <source>
        <dbReference type="ARBA" id="ARBA00023163"/>
    </source>
</evidence>
<dbReference type="InterPro" id="IPR050109">
    <property type="entry name" value="HTH-type_TetR-like_transc_reg"/>
</dbReference>
<dbReference type="GO" id="GO:0000976">
    <property type="term" value="F:transcription cis-regulatory region binding"/>
    <property type="evidence" value="ECO:0007669"/>
    <property type="project" value="TreeGrafter"/>
</dbReference>
<dbReference type="Gene3D" id="1.10.357.10">
    <property type="entry name" value="Tetracycline Repressor, domain 2"/>
    <property type="match status" value="1"/>
</dbReference>
<dbReference type="OrthoDB" id="594604at2"/>
<protein>
    <submittedName>
        <fullName evidence="6">Transcriptional regulator, TetR family</fullName>
    </submittedName>
</protein>
<proteinExistence type="predicted"/>
<feature type="domain" description="HTH tetR-type" evidence="5">
    <location>
        <begin position="12"/>
        <end position="72"/>
    </location>
</feature>
<evidence type="ECO:0000256" key="4">
    <source>
        <dbReference type="PROSITE-ProRule" id="PRU00335"/>
    </source>
</evidence>
<dbReference type="PANTHER" id="PTHR30055:SF212">
    <property type="entry name" value="TETR-FAMILY FAMILY TRANSCRIPTIONAL REGULATOR"/>
    <property type="match status" value="1"/>
</dbReference>
<evidence type="ECO:0000313" key="7">
    <source>
        <dbReference type="Proteomes" id="UP000242818"/>
    </source>
</evidence>
<dbReference type="RefSeq" id="WP_089710609.1">
    <property type="nucleotide sequence ID" value="NZ_FMAR01000004.1"/>
</dbReference>
<dbReference type="InterPro" id="IPR036271">
    <property type="entry name" value="Tet_transcr_reg_TetR-rel_C_sf"/>
</dbReference>
<accession>A0A1C4CAU9</accession>
<dbReference type="InterPro" id="IPR009057">
    <property type="entry name" value="Homeodomain-like_sf"/>
</dbReference>
<gene>
    <name evidence="6" type="ORF">GA0116948_10439</name>
</gene>
<evidence type="ECO:0000256" key="2">
    <source>
        <dbReference type="ARBA" id="ARBA00023125"/>
    </source>
</evidence>
<dbReference type="Pfam" id="PF13305">
    <property type="entry name" value="TetR_C_33"/>
    <property type="match status" value="1"/>
</dbReference>
<organism evidence="6 7">
    <name type="scientific">Chitinophaga costaii</name>
    <dbReference type="NCBI Taxonomy" id="1335309"/>
    <lineage>
        <taxon>Bacteria</taxon>
        <taxon>Pseudomonadati</taxon>
        <taxon>Bacteroidota</taxon>
        <taxon>Chitinophagia</taxon>
        <taxon>Chitinophagales</taxon>
        <taxon>Chitinophagaceae</taxon>
        <taxon>Chitinophaga</taxon>
    </lineage>
</organism>
<reference evidence="6 7" key="1">
    <citation type="submission" date="2016-08" db="EMBL/GenBank/DDBJ databases">
        <authorList>
            <person name="Seilhamer J.J."/>
        </authorList>
    </citation>
    <scope>NUCLEOTIDE SEQUENCE [LARGE SCALE GENOMIC DNA]</scope>
    <source>
        <strain evidence="6 7">A37T2</strain>
    </source>
</reference>
<evidence type="ECO:0000259" key="5">
    <source>
        <dbReference type="PROSITE" id="PS50977"/>
    </source>
</evidence>
<sequence>MGITERKDRERQEMRAKILEAAAAMFIQDGYEKTSLRGIAEKIEYSVGTIYLYFKDKTDLFHELMSQGFQKLLDKLAHMQNLPDTNPVGALREVALLYMNFAAENPSYYDLMFIMRKPMEMVHDEHDFQAGTDSLEVLQSILAACIAQKRVRYENAEIGAMLCWSTLHGLISLYHRKRLIMIECKVLTPFTMDNFLKDAVDAYLKAIIIEEG</sequence>